<comment type="similarity">
    <text evidence="1">Belongs to the initiator RepB protein family.</text>
</comment>
<reference evidence="3 4" key="1">
    <citation type="journal article" date="2012" name="Appl. Environ. Microbiol.">
        <title>Draft genome sequence of a psychrotolerant sulfur-oxidizing bacterium, Sulfuricella denitrificans skB26, and proteomic insights into cold adaptation.</title>
        <authorList>
            <person name="Watanabe T."/>
            <person name="Kojima H."/>
            <person name="Fukui M."/>
        </authorList>
    </citation>
    <scope>NUCLEOTIDE SEQUENCE [LARGE SCALE GENOMIC DNA]</scope>
    <source>
        <strain evidence="4">skB26</strain>
        <plasmid evidence="3 4">pSCD</plasmid>
    </source>
</reference>
<geneLocation type="plasmid" evidence="3 4">
    <name>pSCD</name>
</geneLocation>
<dbReference type="GO" id="GO:0003887">
    <property type="term" value="F:DNA-directed DNA polymerase activity"/>
    <property type="evidence" value="ECO:0007669"/>
    <property type="project" value="InterPro"/>
</dbReference>
<dbReference type="Proteomes" id="UP000015559">
    <property type="component" value="Plasmid pSCD"/>
</dbReference>
<evidence type="ECO:0000313" key="3">
    <source>
        <dbReference type="EMBL" id="BAN36833.1"/>
    </source>
</evidence>
<keyword evidence="4" id="KW-1185">Reference proteome</keyword>
<evidence type="ECO:0000259" key="2">
    <source>
        <dbReference type="Pfam" id="PF01051"/>
    </source>
</evidence>
<accession>S6ADZ8</accession>
<dbReference type="KEGG" id="sdr:SCD_n03034"/>
<proteinExistence type="inferred from homology"/>
<dbReference type="InterPro" id="IPR036390">
    <property type="entry name" value="WH_DNA-bd_sf"/>
</dbReference>
<gene>
    <name evidence="3" type="primary">repA</name>
    <name evidence="3" type="ORF">SCD_n03034</name>
</gene>
<dbReference type="HOGENOM" id="CLU_047367_2_0_4"/>
<dbReference type="Pfam" id="PF21205">
    <property type="entry name" value="Rep3_C"/>
    <property type="match status" value="1"/>
</dbReference>
<dbReference type="GO" id="GO:0006270">
    <property type="term" value="P:DNA replication initiation"/>
    <property type="evidence" value="ECO:0007669"/>
    <property type="project" value="InterPro"/>
</dbReference>
<dbReference type="SUPFAM" id="SSF46785">
    <property type="entry name" value="Winged helix' DNA-binding domain"/>
    <property type="match status" value="2"/>
</dbReference>
<organism evidence="3 4">
    <name type="scientific">Sulfuricella denitrificans (strain DSM 22764 / NBRC 105220 / skB26)</name>
    <dbReference type="NCBI Taxonomy" id="1163617"/>
    <lineage>
        <taxon>Bacteria</taxon>
        <taxon>Pseudomonadati</taxon>
        <taxon>Pseudomonadota</taxon>
        <taxon>Betaproteobacteria</taxon>
        <taxon>Nitrosomonadales</taxon>
        <taxon>Sulfuricellaceae</taxon>
        <taxon>Sulfuricella</taxon>
    </lineage>
</organism>
<dbReference type="InterPro" id="IPR000525">
    <property type="entry name" value="Initiator_Rep_WH1"/>
</dbReference>
<dbReference type="EMBL" id="AP013067">
    <property type="protein sequence ID" value="BAN36833.1"/>
    <property type="molecule type" value="Genomic_DNA"/>
</dbReference>
<sequence>MTDEAEDPELVPDEQEFPVGPVSFGGLTDNIVAKSNALVRASYKLNLQEQRLVLAAISKLDSRRPFSTPKHSQTSVRISAVEFGATFGIDKRKAYEELKEATNELFERRITEVNGKQTTKMRWVSKVQYHDGEGWAELTFSMDVLPLLTLLREKFTTYSLQRVAGLRSTYSIRIFEMLAQFSSTGLLRIDLADLIRQLDLPYVRYADVARRVIKPAVEELQVKSNLEIEWRSIKEGRAVKSIEFRFREAIQGKLDLAES</sequence>
<dbReference type="InterPro" id="IPR036388">
    <property type="entry name" value="WH-like_DNA-bd_sf"/>
</dbReference>
<dbReference type="RefSeq" id="WP_009207753.1">
    <property type="nucleotide sequence ID" value="NC_022358.1"/>
</dbReference>
<dbReference type="OrthoDB" id="9122127at2"/>
<dbReference type="Gene3D" id="1.10.10.10">
    <property type="entry name" value="Winged helix-like DNA-binding domain superfamily/Winged helix DNA-binding domain"/>
    <property type="match status" value="2"/>
</dbReference>
<name>S6ADZ8_SULDS</name>
<evidence type="ECO:0000313" key="4">
    <source>
        <dbReference type="Proteomes" id="UP000015559"/>
    </source>
</evidence>
<protein>
    <submittedName>
        <fullName evidence="3">Plasmid replication protein</fullName>
    </submittedName>
</protein>
<keyword evidence="3" id="KW-0614">Plasmid</keyword>
<dbReference type="AlphaFoldDB" id="S6ADZ8"/>
<dbReference type="Pfam" id="PF01051">
    <property type="entry name" value="Rep3_N"/>
    <property type="match status" value="1"/>
</dbReference>
<feature type="domain" description="Initiator Rep protein WH1" evidence="2">
    <location>
        <begin position="31"/>
        <end position="178"/>
    </location>
</feature>
<evidence type="ECO:0000256" key="1">
    <source>
        <dbReference type="ARBA" id="ARBA00038283"/>
    </source>
</evidence>